<evidence type="ECO:0000256" key="2">
    <source>
        <dbReference type="ARBA" id="ARBA00022448"/>
    </source>
</evidence>
<proteinExistence type="predicted"/>
<feature type="compositionally biased region" description="Pro residues" evidence="8">
    <location>
        <begin position="56"/>
        <end position="68"/>
    </location>
</feature>
<name>A0A7W8LPC7_9DEIO</name>
<evidence type="ECO:0000313" key="11">
    <source>
        <dbReference type="Proteomes" id="UP000525389"/>
    </source>
</evidence>
<feature type="compositionally biased region" description="Basic and acidic residues" evidence="8">
    <location>
        <begin position="43"/>
        <end position="54"/>
    </location>
</feature>
<accession>A0A7W8LPC7</accession>
<keyword evidence="5 9" id="KW-1133">Transmembrane helix</keyword>
<evidence type="ECO:0000256" key="7">
    <source>
        <dbReference type="ARBA" id="ARBA00023136"/>
    </source>
</evidence>
<dbReference type="GO" id="GO:0015031">
    <property type="term" value="P:protein transport"/>
    <property type="evidence" value="ECO:0007669"/>
    <property type="project" value="UniProtKB-KW"/>
</dbReference>
<keyword evidence="3 9" id="KW-0812">Transmembrane</keyword>
<dbReference type="AlphaFoldDB" id="A0A7W8LPC7"/>
<evidence type="ECO:0000256" key="6">
    <source>
        <dbReference type="ARBA" id="ARBA00023010"/>
    </source>
</evidence>
<reference evidence="10 11" key="1">
    <citation type="submission" date="2020-08" db="EMBL/GenBank/DDBJ databases">
        <title>Genomic Encyclopedia of Type Strains, Phase IV (KMG-IV): sequencing the most valuable type-strain genomes for metagenomic binning, comparative biology and taxonomic classification.</title>
        <authorList>
            <person name="Goeker M."/>
        </authorList>
    </citation>
    <scope>NUCLEOTIDE SEQUENCE [LARGE SCALE GENOMIC DNA]</scope>
    <source>
        <strain evidence="10 11">DSM 101791</strain>
    </source>
</reference>
<protein>
    <submittedName>
        <fullName evidence="10">Sec-independent protein translocase protein TatA</fullName>
    </submittedName>
</protein>
<dbReference type="GO" id="GO:0016020">
    <property type="term" value="C:membrane"/>
    <property type="evidence" value="ECO:0007669"/>
    <property type="project" value="UniProtKB-SubCell"/>
</dbReference>
<dbReference type="Pfam" id="PF02416">
    <property type="entry name" value="TatA_B_E"/>
    <property type="match status" value="1"/>
</dbReference>
<evidence type="ECO:0000256" key="1">
    <source>
        <dbReference type="ARBA" id="ARBA00004167"/>
    </source>
</evidence>
<evidence type="ECO:0000313" key="10">
    <source>
        <dbReference type="EMBL" id="MBB5233631.1"/>
    </source>
</evidence>
<evidence type="ECO:0000256" key="5">
    <source>
        <dbReference type="ARBA" id="ARBA00022989"/>
    </source>
</evidence>
<organism evidence="10 11">
    <name type="scientific">Deinococcus budaensis</name>
    <dbReference type="NCBI Taxonomy" id="1665626"/>
    <lineage>
        <taxon>Bacteria</taxon>
        <taxon>Thermotogati</taxon>
        <taxon>Deinococcota</taxon>
        <taxon>Deinococci</taxon>
        <taxon>Deinococcales</taxon>
        <taxon>Deinococcaceae</taxon>
        <taxon>Deinococcus</taxon>
    </lineage>
</organism>
<keyword evidence="11" id="KW-1185">Reference proteome</keyword>
<keyword evidence="7 9" id="KW-0472">Membrane</keyword>
<evidence type="ECO:0000256" key="8">
    <source>
        <dbReference type="SAM" id="MobiDB-lite"/>
    </source>
</evidence>
<dbReference type="PANTHER" id="PTHR33162">
    <property type="entry name" value="SEC-INDEPENDENT PROTEIN TRANSLOCASE PROTEIN TATA, CHLOROPLASTIC"/>
    <property type="match status" value="1"/>
</dbReference>
<evidence type="ECO:0000256" key="9">
    <source>
        <dbReference type="SAM" id="Phobius"/>
    </source>
</evidence>
<feature type="region of interest" description="Disordered" evidence="8">
    <location>
        <begin position="43"/>
        <end position="68"/>
    </location>
</feature>
<dbReference type="RefSeq" id="WP_184026427.1">
    <property type="nucleotide sequence ID" value="NZ_JACHFN010000003.1"/>
</dbReference>
<dbReference type="PANTHER" id="PTHR33162:SF1">
    <property type="entry name" value="SEC-INDEPENDENT PROTEIN TRANSLOCASE PROTEIN TATA, CHLOROPLASTIC"/>
    <property type="match status" value="1"/>
</dbReference>
<evidence type="ECO:0000256" key="4">
    <source>
        <dbReference type="ARBA" id="ARBA00022927"/>
    </source>
</evidence>
<comment type="caution">
    <text evidence="10">The sequence shown here is derived from an EMBL/GenBank/DDBJ whole genome shotgun (WGS) entry which is preliminary data.</text>
</comment>
<gene>
    <name evidence="10" type="ORF">HNQ09_001061</name>
</gene>
<dbReference type="InterPro" id="IPR003369">
    <property type="entry name" value="TatA/B/E"/>
</dbReference>
<sequence length="68" mass="7340">MPNLGASEILAILVIALVVFGPRNLPELGKNVGHALREFRRTTGRVTDELRAELKAPPPPPPPPRQGP</sequence>
<evidence type="ECO:0000256" key="3">
    <source>
        <dbReference type="ARBA" id="ARBA00022692"/>
    </source>
</evidence>
<dbReference type="Proteomes" id="UP000525389">
    <property type="component" value="Unassembled WGS sequence"/>
</dbReference>
<keyword evidence="6" id="KW-0811">Translocation</keyword>
<comment type="subcellular location">
    <subcellularLocation>
        <location evidence="1">Membrane</location>
        <topology evidence="1">Single-pass membrane protein</topology>
    </subcellularLocation>
</comment>
<keyword evidence="4" id="KW-0653">Protein transport</keyword>
<dbReference type="EMBL" id="JACHFN010000003">
    <property type="protein sequence ID" value="MBB5233631.1"/>
    <property type="molecule type" value="Genomic_DNA"/>
</dbReference>
<dbReference type="Gene3D" id="1.20.5.3310">
    <property type="match status" value="1"/>
</dbReference>
<feature type="transmembrane region" description="Helical" evidence="9">
    <location>
        <begin position="6"/>
        <end position="25"/>
    </location>
</feature>
<dbReference type="PRINTS" id="PR01506">
    <property type="entry name" value="TATBPROTEIN"/>
</dbReference>
<keyword evidence="2" id="KW-0813">Transport</keyword>